<evidence type="ECO:0000256" key="5">
    <source>
        <dbReference type="RuleBase" id="RU362066"/>
    </source>
</evidence>
<comment type="function">
    <text evidence="5">Required for morphogenesis and for the elongation of the flagellar filament by facilitating polymerization of the flagellin monomers at the tip of growing filament. Forms a capping structure, which prevents flagellin subunits (transported through the central channel of the flagellum) from leaking out without polymerization at the distal end.</text>
</comment>
<keyword evidence="8" id="KW-0969">Cilium</keyword>
<keyword evidence="8" id="KW-0966">Cell projection</keyword>
<dbReference type="InterPro" id="IPR040026">
    <property type="entry name" value="FliD"/>
</dbReference>
<dbReference type="InterPro" id="IPR010809">
    <property type="entry name" value="FliD_C"/>
</dbReference>
<comment type="subcellular location">
    <subcellularLocation>
        <location evidence="5">Secreted</location>
    </subcellularLocation>
    <subcellularLocation>
        <location evidence="5">Bacterial flagellum</location>
    </subcellularLocation>
</comment>
<evidence type="ECO:0000259" key="7">
    <source>
        <dbReference type="Pfam" id="PF07195"/>
    </source>
</evidence>
<dbReference type="EMBL" id="CP069127">
    <property type="protein sequence ID" value="QRG67308.1"/>
    <property type="molecule type" value="Genomic_DNA"/>
</dbReference>
<gene>
    <name evidence="8" type="ORF">JNE38_28340</name>
</gene>
<evidence type="ECO:0000313" key="8">
    <source>
        <dbReference type="EMBL" id="QRG67308.1"/>
    </source>
</evidence>
<feature type="domain" description="Flagellar hook-associated protein 2 N-terminal" evidence="6">
    <location>
        <begin position="8"/>
        <end position="103"/>
    </location>
</feature>
<dbReference type="RefSeq" id="WP_203354366.1">
    <property type="nucleotide sequence ID" value="NZ_CP069127.1"/>
</dbReference>
<dbReference type="InterPro" id="IPR003481">
    <property type="entry name" value="FliD_N"/>
</dbReference>
<dbReference type="Pfam" id="PF02465">
    <property type="entry name" value="FliD_N"/>
    <property type="match status" value="1"/>
</dbReference>
<feature type="domain" description="Flagellar hook-associated protein 2 C-terminal" evidence="7">
    <location>
        <begin position="240"/>
        <end position="498"/>
    </location>
</feature>
<keyword evidence="4 5" id="KW-0975">Bacterial flagellum</keyword>
<evidence type="ECO:0000313" key="9">
    <source>
        <dbReference type="Proteomes" id="UP000596248"/>
    </source>
</evidence>
<dbReference type="PANTHER" id="PTHR30288:SF0">
    <property type="entry name" value="FLAGELLAR HOOK-ASSOCIATED PROTEIN 2"/>
    <property type="match status" value="1"/>
</dbReference>
<keyword evidence="8" id="KW-0282">Flagellum</keyword>
<keyword evidence="3" id="KW-0175">Coiled coil</keyword>
<comment type="subunit">
    <text evidence="2 5">Homopentamer.</text>
</comment>
<evidence type="ECO:0000256" key="2">
    <source>
        <dbReference type="ARBA" id="ARBA00011255"/>
    </source>
</evidence>
<dbReference type="Proteomes" id="UP000596248">
    <property type="component" value="Chromosome"/>
</dbReference>
<evidence type="ECO:0000259" key="6">
    <source>
        <dbReference type="Pfam" id="PF02465"/>
    </source>
</evidence>
<reference evidence="8 9" key="1">
    <citation type="submission" date="2021-01" db="EMBL/GenBank/DDBJ databases">
        <title>Identification of strong promoters based on the transcriptome of Brevibacillus choshinensis.</title>
        <authorList>
            <person name="Yao D."/>
            <person name="Zhang K."/>
            <person name="Wu J."/>
        </authorList>
    </citation>
    <scope>NUCLEOTIDE SEQUENCE [LARGE SCALE GENOMIC DNA]</scope>
    <source>
        <strain evidence="8 9">HPD31-SP3</strain>
    </source>
</reference>
<evidence type="ECO:0000256" key="1">
    <source>
        <dbReference type="ARBA" id="ARBA00009764"/>
    </source>
</evidence>
<dbReference type="NCBIfam" id="NF005833">
    <property type="entry name" value="PRK07737.1"/>
    <property type="match status" value="1"/>
</dbReference>
<proteinExistence type="inferred from homology"/>
<evidence type="ECO:0000256" key="4">
    <source>
        <dbReference type="ARBA" id="ARBA00023143"/>
    </source>
</evidence>
<dbReference type="Pfam" id="PF07195">
    <property type="entry name" value="FliD_C"/>
    <property type="match status" value="1"/>
</dbReference>
<keyword evidence="9" id="KW-1185">Reference proteome</keyword>
<sequence>MRISGLASGMDTESMIKDLMKSRRVPLNKLLQKKQTEEWKRDSFREMNTLLLDLRNKAFDMKLQGTYSKYKVTSSNEAVVSARSTGSTASSSAQFTVDKLAEASRATSDKLSNSAANKKIDPNAILADEITAGNFANSSLGTKAADGTYSFSLTVFQPDGTMGKPTSFSFDPTKESLNDVLKKVNGSGLGVTMFYDAASDQISMSTNHTGNNTAGSGNEIEVAGDFLTQALALKNANTGVNAQFTINGLKTERTSNIFTINGMEYTLKSTGNATISSTQDVDSIFDTIKGFVDKYNEIIAKMNTEVKEKRYRDFGPLLDEEKEGMSEKQIEMWEAKAKSGLLRSDPILTAALSGMRAAFSSVVSGVSDSKFDTLSEIGINTLEYSENGKLHIDEKKLREAITQNGSKVVELFTKTDPDGKFSGSGIAQRLYDQLKVSMDKITEKAGSSASLVDKSFIGKSIDQIDKDIDKWEERLKDIESRYYKQFTAMEQAISKANSQSGWLMQQFGGGQ</sequence>
<accession>A0ABX7FM24</accession>
<dbReference type="PANTHER" id="PTHR30288">
    <property type="entry name" value="FLAGELLAR CAP/ASSEMBLY PROTEIN FLID"/>
    <property type="match status" value="1"/>
</dbReference>
<evidence type="ECO:0000256" key="3">
    <source>
        <dbReference type="ARBA" id="ARBA00023054"/>
    </source>
</evidence>
<name>A0ABX7FM24_BRECH</name>
<organism evidence="8 9">
    <name type="scientific">Brevibacillus choshinensis</name>
    <dbReference type="NCBI Taxonomy" id="54911"/>
    <lineage>
        <taxon>Bacteria</taxon>
        <taxon>Bacillati</taxon>
        <taxon>Bacillota</taxon>
        <taxon>Bacilli</taxon>
        <taxon>Bacillales</taxon>
        <taxon>Paenibacillaceae</taxon>
        <taxon>Brevibacillus</taxon>
    </lineage>
</organism>
<protein>
    <recommendedName>
        <fullName evidence="5">Flagellar hook-associated protein 2</fullName>
        <shortName evidence="5">HAP2</shortName>
    </recommendedName>
    <alternativeName>
        <fullName evidence="5">Flagellar cap protein</fullName>
    </alternativeName>
</protein>
<keyword evidence="5" id="KW-0964">Secreted</keyword>
<comment type="similarity">
    <text evidence="1 5">Belongs to the FliD family.</text>
</comment>